<dbReference type="KEGG" id="hhd:HBHAL_1961"/>
<organism evidence="1 2">
    <name type="scientific">Halobacillus halophilus (strain ATCC 35676 / DSM 2266 / JCM 20832 / KCTC 3685 / LMG 17431 / NBRC 102448 / NCIMB 2269)</name>
    <name type="common">Sporosarcina halophila</name>
    <dbReference type="NCBI Taxonomy" id="866895"/>
    <lineage>
        <taxon>Bacteria</taxon>
        <taxon>Bacillati</taxon>
        <taxon>Bacillota</taxon>
        <taxon>Bacilli</taxon>
        <taxon>Bacillales</taxon>
        <taxon>Bacillaceae</taxon>
        <taxon>Halobacillus</taxon>
    </lineage>
</organism>
<evidence type="ECO:0000313" key="1">
    <source>
        <dbReference type="EMBL" id="CCG44322.1"/>
    </source>
</evidence>
<name>I0JJK4_HALH3</name>
<keyword evidence="2" id="KW-1185">Reference proteome</keyword>
<protein>
    <submittedName>
        <fullName evidence="1">Uncharacterized protein</fullName>
    </submittedName>
</protein>
<proteinExistence type="predicted"/>
<dbReference type="Proteomes" id="UP000007397">
    <property type="component" value="Chromosome"/>
</dbReference>
<dbReference type="EMBL" id="HE717023">
    <property type="protein sequence ID" value="CCG44322.1"/>
    <property type="molecule type" value="Genomic_DNA"/>
</dbReference>
<gene>
    <name evidence="1" type="ordered locus">HBHAL_1961</name>
</gene>
<dbReference type="PATRIC" id="fig|866895.3.peg.966"/>
<dbReference type="HOGENOM" id="CLU_3216975_0_0_9"/>
<evidence type="ECO:0000313" key="2">
    <source>
        <dbReference type="Proteomes" id="UP000007397"/>
    </source>
</evidence>
<reference evidence="1 2" key="1">
    <citation type="journal article" date="2013" name="Environ. Microbiol.">
        <title>Chloride and organic osmolytes: a hybrid strategy to cope with elevated salinities by the moderately halophilic, chloride-dependent bacterium Halobacillus halophilus.</title>
        <authorList>
            <person name="Saum S.H."/>
            <person name="Pfeiffer F."/>
            <person name="Palm P."/>
            <person name="Rampp M."/>
            <person name="Schuster S.C."/>
            <person name="Muller V."/>
            <person name="Oesterhelt D."/>
        </authorList>
    </citation>
    <scope>NUCLEOTIDE SEQUENCE [LARGE SCALE GENOMIC DNA]</scope>
    <source>
        <strain evidence="2">ATCC 35676 / DSM 2266 / JCM 20832 / KCTC 3685 / LMG 17431 / NBRC 102448 / NCIMB 2269</strain>
    </source>
</reference>
<dbReference type="AlphaFoldDB" id="I0JJK4"/>
<accession>I0JJK4</accession>
<sequence>MRKAEMELRRMGKYSVKTPCEELVVSAIIIFVGLSGTQVPDRQF</sequence>